<feature type="coiled-coil region" evidence="7">
    <location>
        <begin position="520"/>
        <end position="547"/>
    </location>
</feature>
<evidence type="ECO:0000256" key="2">
    <source>
        <dbReference type="ARBA" id="ARBA00010532"/>
    </source>
</evidence>
<dbReference type="Pfam" id="PF00646">
    <property type="entry name" value="F-box"/>
    <property type="match status" value="1"/>
</dbReference>
<dbReference type="WBParaSite" id="PSAMB.scaffold1827size27553.g15049.t1">
    <property type="protein sequence ID" value="PSAMB.scaffold1827size27553.g15049.t1"/>
    <property type="gene ID" value="PSAMB.scaffold1827size27553.g15049"/>
</dbReference>
<dbReference type="AlphaFoldDB" id="A0A914VFK2"/>
<dbReference type="PANTHER" id="PTHR11923">
    <property type="entry name" value="SCAVENGER RECEPTOR CLASS B TYPE-1 SR-B1"/>
    <property type="match status" value="1"/>
</dbReference>
<name>A0A914VFK2_9BILA</name>
<keyword evidence="4 9" id="KW-1133">Transmembrane helix</keyword>
<keyword evidence="5 9" id="KW-0472">Membrane</keyword>
<evidence type="ECO:0000256" key="7">
    <source>
        <dbReference type="SAM" id="Coils"/>
    </source>
</evidence>
<evidence type="ECO:0000256" key="4">
    <source>
        <dbReference type="ARBA" id="ARBA00022989"/>
    </source>
</evidence>
<protein>
    <submittedName>
        <fullName evidence="12">F-box domain-containing protein</fullName>
    </submittedName>
</protein>
<reference evidence="12" key="1">
    <citation type="submission" date="2022-11" db="UniProtKB">
        <authorList>
            <consortium name="WormBaseParasite"/>
        </authorList>
    </citation>
    <scope>IDENTIFICATION</scope>
</reference>
<evidence type="ECO:0000256" key="5">
    <source>
        <dbReference type="ARBA" id="ARBA00023136"/>
    </source>
</evidence>
<dbReference type="PRINTS" id="PR01609">
    <property type="entry name" value="CD36FAMILY"/>
</dbReference>
<evidence type="ECO:0000259" key="10">
    <source>
        <dbReference type="PROSITE" id="PS50181"/>
    </source>
</evidence>
<accession>A0A914VFK2</accession>
<feature type="region of interest" description="Disordered" evidence="8">
    <location>
        <begin position="913"/>
        <end position="951"/>
    </location>
</feature>
<keyword evidence="11" id="KW-1185">Reference proteome</keyword>
<dbReference type="PANTHER" id="PTHR11923:SF51">
    <property type="entry name" value="LYSOSOME MEMBRANE PROTEIN 2"/>
    <property type="match status" value="1"/>
</dbReference>
<dbReference type="PROSITE" id="PS50181">
    <property type="entry name" value="FBOX"/>
    <property type="match status" value="1"/>
</dbReference>
<feature type="domain" description="F-box" evidence="10">
    <location>
        <begin position="562"/>
        <end position="609"/>
    </location>
</feature>
<dbReference type="GO" id="GO:0005044">
    <property type="term" value="F:scavenger receptor activity"/>
    <property type="evidence" value="ECO:0007669"/>
    <property type="project" value="TreeGrafter"/>
</dbReference>
<dbReference type="InterPro" id="IPR002159">
    <property type="entry name" value="CD36_fam"/>
</dbReference>
<feature type="transmembrane region" description="Helical" evidence="9">
    <location>
        <begin position="12"/>
        <end position="34"/>
    </location>
</feature>
<dbReference type="SUPFAM" id="SSF81383">
    <property type="entry name" value="F-box domain"/>
    <property type="match status" value="1"/>
</dbReference>
<evidence type="ECO:0000313" key="11">
    <source>
        <dbReference type="Proteomes" id="UP000887566"/>
    </source>
</evidence>
<sequence>MAAREKCVSCGLLSVGGLLIVLGAIMLTVFPVIIRDQVRKRAALGLNPNGTLNEMTAKWADPAFHLKMEVWMISVVNSEAVVNGAKPRVIQKGPFTFREKMHKEGIMFIDNQTKIYYRNKKTYTFERNESCADCDLDYRVTIPSIVFQKAISFAATKGGVIRAAFEVLLKMVSETPFVTVTVGEALFDGYSDKLITAICNHRGLEVMCEKLAHIPKRVGFFYGQNATDDGVYFAHTGQKRIEDLGQIITWKNMTILPSDWWSSSDSLIIKGTDGSLVKPGLDRKDLLHVFVSAICRSTYLSYQSDTEYEGIPAYRYGMSKEILNGSRPENKGFCNPDEPRYYSLASQPVGCLPSGMLDISRCQPGNPPVIISLPHYLYSTEEVQNSIDGLGSPNLSEDEIYVDIEPTAGVTLRAERRMMMNIGMWNADRKISMVENMKNVIIPVLMVNESAFMDDATRDELKGKLINLQKGINTGGIVLLVAGAFLWAVFVVLAIVWSVKKRNESEDNRPLVIHEEVVSMATVDDEVARLQAENDRLRLALTDFNERIVCGRLTGELPDNFLEQFSQLPDRPLEQVLRFLPARQVVKMRHVSRKFNHLIRKCSKTMPKMKRDGTVVLRNNNAGELTVDWFDDCGSKITTTTTSLAGDEVALSELLRFIRIGGRMFFGEGVSAADEVLDQLSKAWLTIHPEVVIFSSDLSHTSQDSLRAFLVKVEPSIRRLNFQNVTNISDSLLSDDVIGAAGRLDGLMVLPMCWGSELRDSNVISDINIGDRTLLAMADAGRVSSYFFVMGCSGITPGGIRAFVEKWTKKERPQVDANFSGFGWPLELCELTFYKCANVTAAAVEEACGDLLKKETIAGADVFVGDSGEMQERVRYTTQCPSSNCRLEILFHYYPFHSHFVNEPRLDDEIDYNYDDDYPDDLDPEIEDDDFDDYDGYDAMDYDDDEDSDLD</sequence>
<keyword evidence="3 9" id="KW-0812">Transmembrane</keyword>
<comment type="similarity">
    <text evidence="2">Belongs to the CD36 family.</text>
</comment>
<comment type="subcellular location">
    <subcellularLocation>
        <location evidence="1">Membrane</location>
    </subcellularLocation>
</comment>
<keyword evidence="6" id="KW-0325">Glycoprotein</keyword>
<feature type="transmembrane region" description="Helical" evidence="9">
    <location>
        <begin position="477"/>
        <end position="499"/>
    </location>
</feature>
<dbReference type="InterPro" id="IPR001810">
    <property type="entry name" value="F-box_dom"/>
</dbReference>
<dbReference type="InterPro" id="IPR036047">
    <property type="entry name" value="F-box-like_dom_sf"/>
</dbReference>
<organism evidence="11 12">
    <name type="scientific">Plectus sambesii</name>
    <dbReference type="NCBI Taxonomy" id="2011161"/>
    <lineage>
        <taxon>Eukaryota</taxon>
        <taxon>Metazoa</taxon>
        <taxon>Ecdysozoa</taxon>
        <taxon>Nematoda</taxon>
        <taxon>Chromadorea</taxon>
        <taxon>Plectida</taxon>
        <taxon>Plectina</taxon>
        <taxon>Plectoidea</taxon>
        <taxon>Plectidae</taxon>
        <taxon>Plectus</taxon>
    </lineage>
</organism>
<evidence type="ECO:0000256" key="8">
    <source>
        <dbReference type="SAM" id="MobiDB-lite"/>
    </source>
</evidence>
<evidence type="ECO:0000256" key="1">
    <source>
        <dbReference type="ARBA" id="ARBA00004370"/>
    </source>
</evidence>
<evidence type="ECO:0000256" key="9">
    <source>
        <dbReference type="SAM" id="Phobius"/>
    </source>
</evidence>
<keyword evidence="7" id="KW-0175">Coiled coil</keyword>
<evidence type="ECO:0000256" key="6">
    <source>
        <dbReference type="ARBA" id="ARBA00023180"/>
    </source>
</evidence>
<dbReference type="GO" id="GO:0016020">
    <property type="term" value="C:membrane"/>
    <property type="evidence" value="ECO:0007669"/>
    <property type="project" value="UniProtKB-SubCell"/>
</dbReference>
<evidence type="ECO:0000256" key="3">
    <source>
        <dbReference type="ARBA" id="ARBA00022692"/>
    </source>
</evidence>
<dbReference type="GO" id="GO:0005737">
    <property type="term" value="C:cytoplasm"/>
    <property type="evidence" value="ECO:0007669"/>
    <property type="project" value="TreeGrafter"/>
</dbReference>
<dbReference type="Pfam" id="PF01130">
    <property type="entry name" value="CD36"/>
    <property type="match status" value="1"/>
</dbReference>
<dbReference type="Proteomes" id="UP000887566">
    <property type="component" value="Unplaced"/>
</dbReference>
<evidence type="ECO:0000313" key="12">
    <source>
        <dbReference type="WBParaSite" id="PSAMB.scaffold1827size27553.g15049.t1"/>
    </source>
</evidence>
<proteinExistence type="inferred from homology"/>